<name>A0A3Q1F1Z4_9TELE</name>
<dbReference type="SMART" id="SM00389">
    <property type="entry name" value="HOX"/>
    <property type="match status" value="1"/>
</dbReference>
<dbReference type="GO" id="GO:0000978">
    <property type="term" value="F:RNA polymerase II cis-regulatory region sequence-specific DNA binding"/>
    <property type="evidence" value="ECO:0007669"/>
    <property type="project" value="TreeGrafter"/>
</dbReference>
<evidence type="ECO:0000313" key="8">
    <source>
        <dbReference type="Ensembl" id="ENSAPOP00000001420.1"/>
    </source>
</evidence>
<dbReference type="Ensembl" id="ENSAPOT00000015198.1">
    <property type="protein sequence ID" value="ENSAPOP00000001420.1"/>
    <property type="gene ID" value="ENSAPOG00000002709.1"/>
</dbReference>
<dbReference type="AlphaFoldDB" id="A0A3Q1F1Z4"/>
<evidence type="ECO:0000256" key="4">
    <source>
        <dbReference type="PROSITE-ProRule" id="PRU00108"/>
    </source>
</evidence>
<keyword evidence="3 4" id="KW-0539">Nucleus</keyword>
<keyword evidence="1 4" id="KW-0238">DNA-binding</keyword>
<feature type="domain" description="Homeobox" evidence="7">
    <location>
        <begin position="105"/>
        <end position="154"/>
    </location>
</feature>
<organism evidence="8 9">
    <name type="scientific">Acanthochromis polyacanthus</name>
    <name type="common">spiny chromis</name>
    <dbReference type="NCBI Taxonomy" id="80966"/>
    <lineage>
        <taxon>Eukaryota</taxon>
        <taxon>Metazoa</taxon>
        <taxon>Chordata</taxon>
        <taxon>Craniata</taxon>
        <taxon>Vertebrata</taxon>
        <taxon>Euteleostomi</taxon>
        <taxon>Actinopterygii</taxon>
        <taxon>Neopterygii</taxon>
        <taxon>Teleostei</taxon>
        <taxon>Neoteleostei</taxon>
        <taxon>Acanthomorphata</taxon>
        <taxon>Ovalentaria</taxon>
        <taxon>Pomacentridae</taxon>
        <taxon>Acanthochromis</taxon>
    </lineage>
</organism>
<dbReference type="InParanoid" id="A0A3Q1F1Z4"/>
<accession>A0A3Q1F1Z4</accession>
<evidence type="ECO:0000256" key="2">
    <source>
        <dbReference type="ARBA" id="ARBA00023155"/>
    </source>
</evidence>
<dbReference type="InterPro" id="IPR050460">
    <property type="entry name" value="Distal-less_Homeobox_TF"/>
</dbReference>
<dbReference type="GO" id="GO:0005634">
    <property type="term" value="C:nucleus"/>
    <property type="evidence" value="ECO:0007669"/>
    <property type="project" value="UniProtKB-SubCell"/>
</dbReference>
<reference evidence="8" key="2">
    <citation type="submission" date="2025-09" db="UniProtKB">
        <authorList>
            <consortium name="Ensembl"/>
        </authorList>
    </citation>
    <scope>IDENTIFICATION</scope>
</reference>
<keyword evidence="2 4" id="KW-0371">Homeobox</keyword>
<evidence type="ECO:0000256" key="6">
    <source>
        <dbReference type="SAM" id="MobiDB-lite"/>
    </source>
</evidence>
<reference evidence="8" key="1">
    <citation type="submission" date="2025-08" db="UniProtKB">
        <authorList>
            <consortium name="Ensembl"/>
        </authorList>
    </citation>
    <scope>IDENTIFICATION</scope>
</reference>
<evidence type="ECO:0000259" key="7">
    <source>
        <dbReference type="PROSITE" id="PS50071"/>
    </source>
</evidence>
<evidence type="ECO:0000313" key="9">
    <source>
        <dbReference type="Proteomes" id="UP000257200"/>
    </source>
</evidence>
<keyword evidence="9" id="KW-1185">Reference proteome</keyword>
<feature type="compositionally biased region" description="Low complexity" evidence="6">
    <location>
        <begin position="70"/>
        <end position="79"/>
    </location>
</feature>
<evidence type="ECO:0000256" key="3">
    <source>
        <dbReference type="ARBA" id="ARBA00023242"/>
    </source>
</evidence>
<dbReference type="Pfam" id="PF00046">
    <property type="entry name" value="Homeodomain"/>
    <property type="match status" value="1"/>
</dbReference>
<dbReference type="GO" id="GO:0000981">
    <property type="term" value="F:DNA-binding transcription factor activity, RNA polymerase II-specific"/>
    <property type="evidence" value="ECO:0007669"/>
    <property type="project" value="TreeGrafter"/>
</dbReference>
<feature type="DNA-binding region" description="Homeobox" evidence="4">
    <location>
        <begin position="107"/>
        <end position="155"/>
    </location>
</feature>
<dbReference type="Proteomes" id="UP000257200">
    <property type="component" value="Unplaced"/>
</dbReference>
<evidence type="ECO:0000256" key="1">
    <source>
        <dbReference type="ARBA" id="ARBA00023125"/>
    </source>
</evidence>
<dbReference type="Gene3D" id="1.10.10.60">
    <property type="entry name" value="Homeodomain-like"/>
    <property type="match status" value="1"/>
</dbReference>
<dbReference type="PANTHER" id="PTHR24327">
    <property type="entry name" value="HOMEOBOX PROTEIN"/>
    <property type="match status" value="1"/>
</dbReference>
<dbReference type="STRING" id="80966.ENSAPOP00000001420"/>
<dbReference type="InterPro" id="IPR001356">
    <property type="entry name" value="HD"/>
</dbReference>
<sequence length="270" mass="30034">MGTPTSILYNYNPPYHAYVYGIMYPSGSEQNHGSLTRWGEGTFSDLSNYNAGVPPAYEVGRLGSDTISDTEATTEGEGTNNDISAPPLTDPKKQGAAGVNNPKGKSQVNTLLQRFSVQRYLNSSEMKSLVELTCLTYKQVKTWFQKRRMKLRRHQDTTWVSERFSVNKESMYSNIPSHMPLYQGEARPPLSTTSPSAQQAPGGWSMPPGVSHYDYNPCTYLPSRNSEVELLSGSAAEKRSQTVTNPHRPFHCIYHRALLNGAGSQFELLV</sequence>
<comment type="subcellular location">
    <subcellularLocation>
        <location evidence="4 5">Nucleus</location>
    </subcellularLocation>
</comment>
<dbReference type="InterPro" id="IPR009057">
    <property type="entry name" value="Homeodomain-like_sf"/>
</dbReference>
<dbReference type="CDD" id="cd00086">
    <property type="entry name" value="homeodomain"/>
    <property type="match status" value="1"/>
</dbReference>
<dbReference type="PROSITE" id="PS50071">
    <property type="entry name" value="HOMEOBOX_2"/>
    <property type="match status" value="1"/>
</dbReference>
<protein>
    <recommendedName>
        <fullName evidence="7">Homeobox domain-containing protein</fullName>
    </recommendedName>
</protein>
<evidence type="ECO:0000256" key="5">
    <source>
        <dbReference type="RuleBase" id="RU000682"/>
    </source>
</evidence>
<dbReference type="SUPFAM" id="SSF46689">
    <property type="entry name" value="Homeodomain-like"/>
    <property type="match status" value="1"/>
</dbReference>
<dbReference type="GeneTree" id="ENSGT00520000059940"/>
<feature type="region of interest" description="Disordered" evidence="6">
    <location>
        <begin position="68"/>
        <end position="105"/>
    </location>
</feature>
<proteinExistence type="predicted"/>
<dbReference type="PANTHER" id="PTHR24327:SF88">
    <property type="entry name" value="NANOG"/>
    <property type="match status" value="1"/>
</dbReference>